<organism evidence="1">
    <name type="scientific">marine metagenome</name>
    <dbReference type="NCBI Taxonomy" id="408172"/>
    <lineage>
        <taxon>unclassified sequences</taxon>
        <taxon>metagenomes</taxon>
        <taxon>ecological metagenomes</taxon>
    </lineage>
</organism>
<dbReference type="InterPro" id="IPR036922">
    <property type="entry name" value="Rieske_2Fe-2S_sf"/>
</dbReference>
<dbReference type="Gene3D" id="3.90.380.10">
    <property type="entry name" value="Naphthalene 1,2-dioxygenase Alpha Subunit, Chain A, domain 1"/>
    <property type="match status" value="1"/>
</dbReference>
<dbReference type="EMBL" id="UINC01074695">
    <property type="protein sequence ID" value="SVC12141.1"/>
    <property type="molecule type" value="Genomic_DNA"/>
</dbReference>
<proteinExistence type="predicted"/>
<dbReference type="SUPFAM" id="SSF50022">
    <property type="entry name" value="ISP domain"/>
    <property type="match status" value="1"/>
</dbReference>
<feature type="non-terminal residue" evidence="1">
    <location>
        <position position="61"/>
    </location>
</feature>
<dbReference type="GO" id="GO:0051537">
    <property type="term" value="F:2 iron, 2 sulfur cluster binding"/>
    <property type="evidence" value="ECO:0007669"/>
    <property type="project" value="InterPro"/>
</dbReference>
<reference evidence="1" key="1">
    <citation type="submission" date="2018-05" db="EMBL/GenBank/DDBJ databases">
        <authorList>
            <person name="Lanie J.A."/>
            <person name="Ng W.-L."/>
            <person name="Kazmierczak K.M."/>
            <person name="Andrzejewski T.M."/>
            <person name="Davidsen T.M."/>
            <person name="Wayne K.J."/>
            <person name="Tettelin H."/>
            <person name="Glass J.I."/>
            <person name="Rusch D."/>
            <person name="Podicherti R."/>
            <person name="Tsui H.-C.T."/>
            <person name="Winkler M.E."/>
        </authorList>
    </citation>
    <scope>NUCLEOTIDE SEQUENCE</scope>
</reference>
<dbReference type="Gene3D" id="2.102.10.10">
    <property type="entry name" value="Rieske [2Fe-2S] iron-sulphur domain"/>
    <property type="match status" value="1"/>
</dbReference>
<evidence type="ECO:0000313" key="1">
    <source>
        <dbReference type="EMBL" id="SVC12141.1"/>
    </source>
</evidence>
<protein>
    <submittedName>
        <fullName evidence="1">Uncharacterized protein</fullName>
    </submittedName>
</protein>
<name>A0A382JNE0_9ZZZZ</name>
<sequence>MTQTDNIWPSKNLTEVPYAVYEDEQIYARERERIFQGPTWNILGLECEVPEAGDYKTTFLG</sequence>
<gene>
    <name evidence="1" type="ORF">METZ01_LOCUS264995</name>
</gene>
<accession>A0A382JNE0</accession>
<dbReference type="AlphaFoldDB" id="A0A382JNE0"/>